<accession>A0A414MC80</accession>
<reference evidence="2 3" key="1">
    <citation type="submission" date="2018-08" db="EMBL/GenBank/DDBJ databases">
        <title>A genome reference for cultivated species of the human gut microbiota.</title>
        <authorList>
            <person name="Zou Y."/>
            <person name="Xue W."/>
            <person name="Luo G."/>
        </authorList>
    </citation>
    <scope>NUCLEOTIDE SEQUENCE [LARGE SCALE GENOMIC DNA]</scope>
    <source>
        <strain evidence="2 3">AM26-26AC</strain>
    </source>
</reference>
<dbReference type="Gene3D" id="3.30.2310.20">
    <property type="entry name" value="RelE-like"/>
    <property type="match status" value="1"/>
</dbReference>
<name>A0A414MC80_9BACE</name>
<evidence type="ECO:0000313" key="3">
    <source>
        <dbReference type="Proteomes" id="UP000283538"/>
    </source>
</evidence>
<dbReference type="AlphaFoldDB" id="A0A414MC80"/>
<dbReference type="InterPro" id="IPR007712">
    <property type="entry name" value="RelE/ParE_toxin"/>
</dbReference>
<dbReference type="EMBL" id="QSLA01000010">
    <property type="protein sequence ID" value="RHF08675.1"/>
    <property type="molecule type" value="Genomic_DNA"/>
</dbReference>
<evidence type="ECO:0000313" key="2">
    <source>
        <dbReference type="EMBL" id="RHF08675.1"/>
    </source>
</evidence>
<dbReference type="Pfam" id="PF05016">
    <property type="entry name" value="ParE_toxin"/>
    <property type="match status" value="1"/>
</dbReference>
<proteinExistence type="predicted"/>
<evidence type="ECO:0000256" key="1">
    <source>
        <dbReference type="ARBA" id="ARBA00022649"/>
    </source>
</evidence>
<comment type="caution">
    <text evidence="2">The sequence shown here is derived from an EMBL/GenBank/DDBJ whole genome shotgun (WGS) entry which is preliminary data.</text>
</comment>
<dbReference type="RefSeq" id="WP_004294344.1">
    <property type="nucleotide sequence ID" value="NZ_JAMXVG010000001.1"/>
</dbReference>
<dbReference type="Proteomes" id="UP000283538">
    <property type="component" value="Unassembled WGS sequence"/>
</dbReference>
<gene>
    <name evidence="2" type="ORF">DW701_09990</name>
</gene>
<protein>
    <submittedName>
        <fullName evidence="2">Type II toxin-antitoxin system RelE/ParE family toxin</fullName>
    </submittedName>
</protein>
<sequence>MGTLNIVVRKRALSTIQKVAEWYMCEVNNTAAQHFVDDVYNVISTLSHSPFIGLLDEQYSTSKNKYYSFLLHPKYRIVYRFTKSTLYIVAIRATMMKQH</sequence>
<dbReference type="InterPro" id="IPR035093">
    <property type="entry name" value="RelE/ParE_toxin_dom_sf"/>
</dbReference>
<organism evidence="2 3">
    <name type="scientific">Bacteroides eggerthii</name>
    <dbReference type="NCBI Taxonomy" id="28111"/>
    <lineage>
        <taxon>Bacteria</taxon>
        <taxon>Pseudomonadati</taxon>
        <taxon>Bacteroidota</taxon>
        <taxon>Bacteroidia</taxon>
        <taxon>Bacteroidales</taxon>
        <taxon>Bacteroidaceae</taxon>
        <taxon>Bacteroides</taxon>
    </lineage>
</organism>
<keyword evidence="1" id="KW-1277">Toxin-antitoxin system</keyword>